<organism evidence="6 7">
    <name type="scientific">Ranatra chinensis</name>
    <dbReference type="NCBI Taxonomy" id="642074"/>
    <lineage>
        <taxon>Eukaryota</taxon>
        <taxon>Metazoa</taxon>
        <taxon>Ecdysozoa</taxon>
        <taxon>Arthropoda</taxon>
        <taxon>Hexapoda</taxon>
        <taxon>Insecta</taxon>
        <taxon>Pterygota</taxon>
        <taxon>Neoptera</taxon>
        <taxon>Paraneoptera</taxon>
        <taxon>Hemiptera</taxon>
        <taxon>Heteroptera</taxon>
        <taxon>Panheteroptera</taxon>
        <taxon>Nepomorpha</taxon>
        <taxon>Nepidae</taxon>
        <taxon>Ranatrinae</taxon>
        <taxon>Ranatra</taxon>
    </lineage>
</organism>
<dbReference type="PANTHER" id="PTHR13647">
    <property type="entry name" value="INSULIN-LIKE PEPTIDE 2-RELATED"/>
    <property type="match status" value="1"/>
</dbReference>
<dbReference type="InterPro" id="IPR016179">
    <property type="entry name" value="Insulin-like"/>
</dbReference>
<evidence type="ECO:0000256" key="4">
    <source>
        <dbReference type="ARBA" id="ARBA00023157"/>
    </source>
</evidence>
<dbReference type="CDD" id="cd04366">
    <property type="entry name" value="IlGF_insulin_bombyxin_like"/>
    <property type="match status" value="1"/>
</dbReference>
<evidence type="ECO:0000313" key="7">
    <source>
        <dbReference type="Proteomes" id="UP001558652"/>
    </source>
</evidence>
<keyword evidence="4" id="KW-1015">Disulfide bond</keyword>
<evidence type="ECO:0000313" key="6">
    <source>
        <dbReference type="EMBL" id="KAL1138546.1"/>
    </source>
</evidence>
<keyword evidence="2" id="KW-0165">Cleavage on pair of basic residues</keyword>
<dbReference type="PANTHER" id="PTHR13647:SF4">
    <property type="entry name" value="INSULIN-LIKE PEPTIDE 1-RELATED"/>
    <property type="match status" value="1"/>
</dbReference>
<dbReference type="AlphaFoldDB" id="A0ABD0YS08"/>
<proteinExistence type="predicted"/>
<dbReference type="SUPFAM" id="SSF56994">
    <property type="entry name" value="Insulin-like"/>
    <property type="match status" value="1"/>
</dbReference>
<dbReference type="Proteomes" id="UP001558652">
    <property type="component" value="Unassembled WGS sequence"/>
</dbReference>
<gene>
    <name evidence="6" type="ORF">AAG570_008609</name>
</gene>
<evidence type="ECO:0000259" key="5">
    <source>
        <dbReference type="Pfam" id="PF00049"/>
    </source>
</evidence>
<keyword evidence="7" id="KW-1185">Reference proteome</keyword>
<keyword evidence="3" id="KW-0732">Signal</keyword>
<dbReference type="GO" id="GO:0005576">
    <property type="term" value="C:extracellular region"/>
    <property type="evidence" value="ECO:0007669"/>
    <property type="project" value="UniProtKB-ARBA"/>
</dbReference>
<evidence type="ECO:0000256" key="3">
    <source>
        <dbReference type="ARBA" id="ARBA00022729"/>
    </source>
</evidence>
<protein>
    <recommendedName>
        <fullName evidence="5">Insulin-like domain-containing protein</fullName>
    </recommendedName>
</protein>
<evidence type="ECO:0000256" key="2">
    <source>
        <dbReference type="ARBA" id="ARBA00022685"/>
    </source>
</evidence>
<accession>A0ABD0YS08</accession>
<comment type="caution">
    <text evidence="6">The sequence shown here is derived from an EMBL/GenBank/DDBJ whole genome shotgun (WGS) entry which is preliminary data.</text>
</comment>
<name>A0ABD0YS08_9HEMI</name>
<comment type="subunit">
    <text evidence="1">Heterodimer of a B chain and an A chain linked by two disulfide bonds.</text>
</comment>
<sequence>MASKRRNMFHQNKKKETTEIGLLKVDLHDRFGAECLQCYFEFYYRVHKQVALFGSNLAGLPTEIAPVSVVPILTVGRKAGDRVAVGRQIPIGLLSSDRKNVSSAIVSLELASRSQFGDYSSTRHQAVKFFNFSRRRKGQHSRLWFLGKSKLSSKRSLGAASNYSIRRSRAEKVCKAFDVFDWLGSRPTYQSDADRAVEIGFLIIRPEFETGRVRMLRLSIFLLALVSLVMANAGRFKSCGERLSYDLMLACPDGFAGRKKSDPNMGLNEVQGYDSDDFYSYILKHKPYSLSLHKMLRSRRGGVVDECCRRSCSLSQLRQPKQLLTTPLPQAYRARLKRIEGVLETGYGVSLWFRLTADDLVWSSSPFTKKLLDFLPLCTFGAFTVDRKS</sequence>
<evidence type="ECO:0000256" key="1">
    <source>
        <dbReference type="ARBA" id="ARBA00011207"/>
    </source>
</evidence>
<dbReference type="EMBL" id="JBFDAA010000003">
    <property type="protein sequence ID" value="KAL1138546.1"/>
    <property type="molecule type" value="Genomic_DNA"/>
</dbReference>
<reference evidence="6 7" key="1">
    <citation type="submission" date="2024-07" db="EMBL/GenBank/DDBJ databases">
        <title>Chromosome-level genome assembly of the water stick insect Ranatra chinensis (Heteroptera: Nepidae).</title>
        <authorList>
            <person name="Liu X."/>
        </authorList>
    </citation>
    <scope>NUCLEOTIDE SEQUENCE [LARGE SCALE GENOMIC DNA]</scope>
    <source>
        <strain evidence="6">Cailab_2021Rc</strain>
        <tissue evidence="6">Muscle</tissue>
    </source>
</reference>
<dbReference type="InterPro" id="IPR036438">
    <property type="entry name" value="Insulin-like_sf"/>
</dbReference>
<dbReference type="Gene3D" id="1.10.100.10">
    <property type="entry name" value="Insulin-like"/>
    <property type="match status" value="1"/>
</dbReference>
<dbReference type="Pfam" id="PF00049">
    <property type="entry name" value="Insulin"/>
    <property type="match status" value="1"/>
</dbReference>
<feature type="domain" description="Insulin-like" evidence="5">
    <location>
        <begin position="238"/>
        <end position="318"/>
    </location>
</feature>